<dbReference type="GO" id="GO:0008999">
    <property type="term" value="F:protein-N-terminal-alanine acetyltransferase activity"/>
    <property type="evidence" value="ECO:0007669"/>
    <property type="project" value="TreeGrafter"/>
</dbReference>
<evidence type="ECO:0000256" key="1">
    <source>
        <dbReference type="SAM" id="MobiDB-lite"/>
    </source>
</evidence>
<gene>
    <name evidence="3" type="ORF">C8P66_10330</name>
</gene>
<evidence type="ECO:0000313" key="4">
    <source>
        <dbReference type="Proteomes" id="UP000249688"/>
    </source>
</evidence>
<reference evidence="3 4" key="1">
    <citation type="submission" date="2018-06" db="EMBL/GenBank/DDBJ databases">
        <title>Genomic Encyclopedia of Archaeal and Bacterial Type Strains, Phase II (KMG-II): from individual species to whole genera.</title>
        <authorList>
            <person name="Goeker M."/>
        </authorList>
    </citation>
    <scope>NUCLEOTIDE SEQUENCE [LARGE SCALE GENOMIC DNA]</scope>
    <source>
        <strain evidence="3 4">DSM 24525</strain>
    </source>
</reference>
<protein>
    <submittedName>
        <fullName evidence="3">RimJ/RimL family protein N-acetyltransferase</fullName>
    </submittedName>
</protein>
<feature type="region of interest" description="Disordered" evidence="1">
    <location>
        <begin position="1"/>
        <end position="23"/>
    </location>
</feature>
<dbReference type="Pfam" id="PF13302">
    <property type="entry name" value="Acetyltransf_3"/>
    <property type="match status" value="1"/>
</dbReference>
<sequence>MTTDPTTDTWGNPVGPLLDATPRPLPARVPHRGGVIDLEPLHVRHVPDLWRAVQGQDASWSWMGYGPFATEAALRAQVAAFASAHDPLVWAVRAHRSGAIEGWLSLMDIQPGNAAVEIGHIWFGPRLRRTRGATEAMAILMRHVMDDLGYRRLVWKCNALNAASKTAALRLGFVPEGVLRAALVIKGRRRDTAMFSILADEWPACRDALLAWLDEANIDHTGAPREGLAAIRARG</sequence>
<feature type="compositionally biased region" description="Polar residues" evidence="1">
    <location>
        <begin position="1"/>
        <end position="10"/>
    </location>
</feature>
<dbReference type="SUPFAM" id="SSF55729">
    <property type="entry name" value="Acyl-CoA N-acyltransferases (Nat)"/>
    <property type="match status" value="1"/>
</dbReference>
<dbReference type="EMBL" id="QKYU01000003">
    <property type="protein sequence ID" value="PZW49005.1"/>
    <property type="molecule type" value="Genomic_DNA"/>
</dbReference>
<evidence type="ECO:0000313" key="3">
    <source>
        <dbReference type="EMBL" id="PZW49005.1"/>
    </source>
</evidence>
<dbReference type="Gene3D" id="3.40.630.30">
    <property type="match status" value="1"/>
</dbReference>
<dbReference type="GO" id="GO:1990189">
    <property type="term" value="F:protein N-terminal-serine acetyltransferase activity"/>
    <property type="evidence" value="ECO:0007669"/>
    <property type="project" value="TreeGrafter"/>
</dbReference>
<dbReference type="InterPro" id="IPR051908">
    <property type="entry name" value="Ribosomal_N-acetyltransferase"/>
</dbReference>
<evidence type="ECO:0000259" key="2">
    <source>
        <dbReference type="Pfam" id="PF13302"/>
    </source>
</evidence>
<keyword evidence="3" id="KW-0808">Transferase</keyword>
<comment type="caution">
    <text evidence="3">The sequence shown here is derived from an EMBL/GenBank/DDBJ whole genome shotgun (WGS) entry which is preliminary data.</text>
</comment>
<keyword evidence="4" id="KW-1185">Reference proteome</keyword>
<accession>A0A2W7JA39</accession>
<dbReference type="InterPro" id="IPR000182">
    <property type="entry name" value="GNAT_dom"/>
</dbReference>
<dbReference type="AlphaFoldDB" id="A0A2W7JA39"/>
<feature type="domain" description="N-acetyltransferase" evidence="2">
    <location>
        <begin position="38"/>
        <end position="174"/>
    </location>
</feature>
<organism evidence="3 4">
    <name type="scientific">Humitalea rosea</name>
    <dbReference type="NCBI Taxonomy" id="990373"/>
    <lineage>
        <taxon>Bacteria</taxon>
        <taxon>Pseudomonadati</taxon>
        <taxon>Pseudomonadota</taxon>
        <taxon>Alphaproteobacteria</taxon>
        <taxon>Acetobacterales</taxon>
        <taxon>Roseomonadaceae</taxon>
        <taxon>Humitalea</taxon>
    </lineage>
</organism>
<dbReference type="OrthoDB" id="5295305at2"/>
<name>A0A2W7JA39_9PROT</name>
<dbReference type="InterPro" id="IPR016181">
    <property type="entry name" value="Acyl_CoA_acyltransferase"/>
</dbReference>
<dbReference type="Proteomes" id="UP000249688">
    <property type="component" value="Unassembled WGS sequence"/>
</dbReference>
<proteinExistence type="predicted"/>
<dbReference type="PANTHER" id="PTHR43441:SF2">
    <property type="entry name" value="FAMILY ACETYLTRANSFERASE, PUTATIVE (AFU_ORTHOLOGUE AFUA_7G00850)-RELATED"/>
    <property type="match status" value="1"/>
</dbReference>
<dbReference type="PANTHER" id="PTHR43441">
    <property type="entry name" value="RIBOSOMAL-PROTEIN-SERINE ACETYLTRANSFERASE"/>
    <property type="match status" value="1"/>
</dbReference>